<dbReference type="InterPro" id="IPR016039">
    <property type="entry name" value="Thiolase-like"/>
</dbReference>
<name>A0A078LV64_9PSED</name>
<dbReference type="InterPro" id="IPR020841">
    <property type="entry name" value="PKS_Beta-ketoAc_synthase_dom"/>
</dbReference>
<dbReference type="RefSeq" id="WP_037024692.1">
    <property type="nucleotide sequence ID" value="NZ_CCSF01000001.1"/>
</dbReference>
<dbReference type="OrthoDB" id="8607208at2"/>
<sequence>MKPVYLQRAQLCSTLGETLQDAASACHHGRLPQPEWFELHERHEQRPYLGVAGAPLELRQRLHQLVARSEAGTLDDCLLILASTTLDITAIEARVKAGEAPGNQLAPVLDALAEELRQEWGFAGAFTLNTACTSAANALLYGARLVARNHYRRALILAFETPSEVTRQGFGVLELTSPSAAYRPFHAERDGLILGEAYASVMLSGEPGPDPLARLLGGFSACDTSSLTNTAEDGSHIDWVMRRALHSAKSRAAKIGLVKLHGTATSANDEAESNGMRRTFGQAMPPMCALKPYLGHTLGACGLSETLLLLETLRQGALPGCDYAAQALLPLSAAPLAVPAESLLLANYFGFGGNNASLVLQGVAS</sequence>
<protein>
    <submittedName>
        <fullName evidence="6">Beta-ketoacyl synthase</fullName>
    </submittedName>
</protein>
<dbReference type="GO" id="GO:0005829">
    <property type="term" value="C:cytosol"/>
    <property type="evidence" value="ECO:0007669"/>
    <property type="project" value="TreeGrafter"/>
</dbReference>
<organism evidence="6 7">
    <name type="scientific">Pseudomonas saudiphocaensis</name>
    <dbReference type="NCBI Taxonomy" id="1499686"/>
    <lineage>
        <taxon>Bacteria</taxon>
        <taxon>Pseudomonadati</taxon>
        <taxon>Pseudomonadota</taxon>
        <taxon>Gammaproteobacteria</taxon>
        <taxon>Pseudomonadales</taxon>
        <taxon>Pseudomonadaceae</taxon>
        <taxon>Pseudomonas</taxon>
    </lineage>
</organism>
<keyword evidence="3 4" id="KW-0808">Transferase</keyword>
<dbReference type="PANTHER" id="PTHR11712:SF320">
    <property type="entry name" value="BETA-KETOACYL SYNTHASE"/>
    <property type="match status" value="1"/>
</dbReference>
<dbReference type="Pfam" id="PF00109">
    <property type="entry name" value="ketoacyl-synt"/>
    <property type="match status" value="1"/>
</dbReference>
<dbReference type="PROSITE" id="PS52004">
    <property type="entry name" value="KS3_2"/>
    <property type="match status" value="1"/>
</dbReference>
<dbReference type="Proteomes" id="UP000053902">
    <property type="component" value="Unassembled WGS sequence"/>
</dbReference>
<dbReference type="InterPro" id="IPR014031">
    <property type="entry name" value="Ketoacyl_synth_C"/>
</dbReference>
<dbReference type="SUPFAM" id="SSF53901">
    <property type="entry name" value="Thiolase-like"/>
    <property type="match status" value="2"/>
</dbReference>
<evidence type="ECO:0000313" key="6">
    <source>
        <dbReference type="EMBL" id="CDZ95155.1"/>
    </source>
</evidence>
<evidence type="ECO:0000256" key="1">
    <source>
        <dbReference type="ARBA" id="ARBA00005189"/>
    </source>
</evidence>
<evidence type="ECO:0000256" key="3">
    <source>
        <dbReference type="ARBA" id="ARBA00022679"/>
    </source>
</evidence>
<comment type="pathway">
    <text evidence="1">Lipid metabolism.</text>
</comment>
<evidence type="ECO:0000259" key="5">
    <source>
        <dbReference type="PROSITE" id="PS52004"/>
    </source>
</evidence>
<dbReference type="STRING" id="1499686.BN1079_02487"/>
<gene>
    <name evidence="6" type="ORF">BN1079_02487</name>
</gene>
<dbReference type="AlphaFoldDB" id="A0A078LV64"/>
<accession>A0A078LV64</accession>
<evidence type="ECO:0000256" key="4">
    <source>
        <dbReference type="RuleBase" id="RU003694"/>
    </source>
</evidence>
<dbReference type="InterPro" id="IPR014030">
    <property type="entry name" value="Ketoacyl_synth_N"/>
</dbReference>
<dbReference type="HOGENOM" id="CLU_000022_69_0_6"/>
<feature type="domain" description="Ketosynthase family 3 (KS3)" evidence="5">
    <location>
        <begin position="1"/>
        <end position="362"/>
    </location>
</feature>
<keyword evidence="7" id="KW-1185">Reference proteome</keyword>
<evidence type="ECO:0000313" key="7">
    <source>
        <dbReference type="Proteomes" id="UP000053902"/>
    </source>
</evidence>
<dbReference type="InterPro" id="IPR000794">
    <property type="entry name" value="Beta-ketoacyl_synthase"/>
</dbReference>
<dbReference type="GO" id="GO:0004315">
    <property type="term" value="F:3-oxoacyl-[acyl-carrier-protein] synthase activity"/>
    <property type="evidence" value="ECO:0007669"/>
    <property type="project" value="TreeGrafter"/>
</dbReference>
<dbReference type="PANTHER" id="PTHR11712">
    <property type="entry name" value="POLYKETIDE SYNTHASE-RELATED"/>
    <property type="match status" value="1"/>
</dbReference>
<reference evidence="6 7" key="1">
    <citation type="submission" date="2014-07" db="EMBL/GenBank/DDBJ databases">
        <authorList>
            <person name="Urmite Genomes Urmite Genomes"/>
        </authorList>
    </citation>
    <scope>NUCLEOTIDE SEQUENCE [LARGE SCALE GENOMIC DNA]</scope>
    <source>
        <strain evidence="6 7">20_BN</strain>
    </source>
</reference>
<dbReference type="SMART" id="SM00825">
    <property type="entry name" value="PKS_KS"/>
    <property type="match status" value="1"/>
</dbReference>
<evidence type="ECO:0000256" key="2">
    <source>
        <dbReference type="ARBA" id="ARBA00008467"/>
    </source>
</evidence>
<dbReference type="Pfam" id="PF02801">
    <property type="entry name" value="Ketoacyl-synt_C"/>
    <property type="match status" value="1"/>
</dbReference>
<proteinExistence type="inferred from homology"/>
<dbReference type="eggNOG" id="COG0304">
    <property type="taxonomic scope" value="Bacteria"/>
</dbReference>
<dbReference type="EMBL" id="CCSF01000001">
    <property type="protein sequence ID" value="CDZ95155.1"/>
    <property type="molecule type" value="Genomic_DNA"/>
</dbReference>
<comment type="similarity">
    <text evidence="2 4">Belongs to the thiolase-like superfamily. Beta-ketoacyl-ACP synthases family.</text>
</comment>
<dbReference type="GO" id="GO:0006633">
    <property type="term" value="P:fatty acid biosynthetic process"/>
    <property type="evidence" value="ECO:0007669"/>
    <property type="project" value="TreeGrafter"/>
</dbReference>
<dbReference type="Gene3D" id="3.40.47.10">
    <property type="match status" value="1"/>
</dbReference>